<proteinExistence type="predicted"/>
<evidence type="ECO:0000313" key="1">
    <source>
        <dbReference type="EMBL" id="KAI5657474.1"/>
    </source>
</evidence>
<keyword evidence="2" id="KW-1185">Reference proteome</keyword>
<evidence type="ECO:0000313" key="2">
    <source>
        <dbReference type="Proteomes" id="UP001060085"/>
    </source>
</evidence>
<sequence>MAQNQNQNCPNTVLTPPFPRPASPGALEALYKSERYDAIRYKEELRLLLERDLQEKRLDAVKTVVLDDPPQIRSFKILLEIEDELKKKEEFESHNRKEMVFISSSSPKDHSDASVGFWLPCSATE</sequence>
<gene>
    <name evidence="1" type="ORF">M9H77_26267</name>
</gene>
<accession>A0ACC0A9I2</accession>
<protein>
    <submittedName>
        <fullName evidence="1">Uncharacterized protein</fullName>
    </submittedName>
</protein>
<organism evidence="1 2">
    <name type="scientific">Catharanthus roseus</name>
    <name type="common">Madagascar periwinkle</name>
    <name type="synonym">Vinca rosea</name>
    <dbReference type="NCBI Taxonomy" id="4058"/>
    <lineage>
        <taxon>Eukaryota</taxon>
        <taxon>Viridiplantae</taxon>
        <taxon>Streptophyta</taxon>
        <taxon>Embryophyta</taxon>
        <taxon>Tracheophyta</taxon>
        <taxon>Spermatophyta</taxon>
        <taxon>Magnoliopsida</taxon>
        <taxon>eudicotyledons</taxon>
        <taxon>Gunneridae</taxon>
        <taxon>Pentapetalae</taxon>
        <taxon>asterids</taxon>
        <taxon>lamiids</taxon>
        <taxon>Gentianales</taxon>
        <taxon>Apocynaceae</taxon>
        <taxon>Rauvolfioideae</taxon>
        <taxon>Vinceae</taxon>
        <taxon>Catharanthinae</taxon>
        <taxon>Catharanthus</taxon>
    </lineage>
</organism>
<dbReference type="EMBL" id="CM044706">
    <property type="protein sequence ID" value="KAI5657474.1"/>
    <property type="molecule type" value="Genomic_DNA"/>
</dbReference>
<dbReference type="Proteomes" id="UP001060085">
    <property type="component" value="Linkage Group LG06"/>
</dbReference>
<name>A0ACC0A9I2_CATRO</name>
<comment type="caution">
    <text evidence="1">The sequence shown here is derived from an EMBL/GenBank/DDBJ whole genome shotgun (WGS) entry which is preliminary data.</text>
</comment>
<reference evidence="2" key="1">
    <citation type="journal article" date="2023" name="Nat. Plants">
        <title>Single-cell RNA sequencing provides a high-resolution roadmap for understanding the multicellular compartmentation of specialized metabolism.</title>
        <authorList>
            <person name="Sun S."/>
            <person name="Shen X."/>
            <person name="Li Y."/>
            <person name="Li Y."/>
            <person name="Wang S."/>
            <person name="Li R."/>
            <person name="Zhang H."/>
            <person name="Shen G."/>
            <person name="Guo B."/>
            <person name="Wei J."/>
            <person name="Xu J."/>
            <person name="St-Pierre B."/>
            <person name="Chen S."/>
            <person name="Sun C."/>
        </authorList>
    </citation>
    <scope>NUCLEOTIDE SEQUENCE [LARGE SCALE GENOMIC DNA]</scope>
</reference>